<evidence type="ECO:0000256" key="3">
    <source>
        <dbReference type="ARBA" id="ARBA00022679"/>
    </source>
</evidence>
<dbReference type="InterPro" id="IPR049577">
    <property type="entry name" value="GMPP_N"/>
</dbReference>
<evidence type="ECO:0000256" key="6">
    <source>
        <dbReference type="ARBA" id="ARBA00023134"/>
    </source>
</evidence>
<evidence type="ECO:0000256" key="1">
    <source>
        <dbReference type="ARBA" id="ARBA00006115"/>
    </source>
</evidence>
<dbReference type="InterPro" id="IPR029044">
    <property type="entry name" value="Nucleotide-diphossugar_trans"/>
</dbReference>
<keyword evidence="5" id="KW-0547">Nucleotide-binding</keyword>
<dbReference type="PANTHER" id="PTHR46390:SF1">
    <property type="entry name" value="MANNOSE-1-PHOSPHATE GUANYLYLTRANSFERASE"/>
    <property type="match status" value="1"/>
</dbReference>
<evidence type="ECO:0000259" key="10">
    <source>
        <dbReference type="Pfam" id="PF01050"/>
    </source>
</evidence>
<dbReference type="InterPro" id="IPR011051">
    <property type="entry name" value="RmlC_Cupin_sf"/>
</dbReference>
<dbReference type="CDD" id="cd02509">
    <property type="entry name" value="GDP-M1P_Guanylyltransferase"/>
    <property type="match status" value="1"/>
</dbReference>
<comment type="similarity">
    <text evidence="1 8">Belongs to the mannose-6-phosphate isomerase type 2 family.</text>
</comment>
<evidence type="ECO:0000259" key="11">
    <source>
        <dbReference type="Pfam" id="PF22640"/>
    </source>
</evidence>
<evidence type="ECO:0000313" key="12">
    <source>
        <dbReference type="EMBL" id="CAG9177781.1"/>
    </source>
</evidence>
<dbReference type="CDD" id="cd02213">
    <property type="entry name" value="cupin_PMI_typeII_C"/>
    <property type="match status" value="1"/>
</dbReference>
<dbReference type="InterPro" id="IPR005835">
    <property type="entry name" value="NTP_transferase_dom"/>
</dbReference>
<dbReference type="Pfam" id="PF22640">
    <property type="entry name" value="ManC_GMP_beta-helix"/>
    <property type="match status" value="1"/>
</dbReference>
<dbReference type="Pfam" id="PF00483">
    <property type="entry name" value="NTP_transferase"/>
    <property type="match status" value="1"/>
</dbReference>
<evidence type="ECO:0000256" key="7">
    <source>
        <dbReference type="ARBA" id="ARBA00047343"/>
    </source>
</evidence>
<feature type="domain" description="Nucleotidyl transferase" evidence="9">
    <location>
        <begin position="20"/>
        <end position="296"/>
    </location>
</feature>
<evidence type="ECO:0000256" key="5">
    <source>
        <dbReference type="ARBA" id="ARBA00022741"/>
    </source>
</evidence>
<keyword evidence="3" id="KW-0808">Transferase</keyword>
<reference evidence="12 13" key="1">
    <citation type="submission" date="2021-08" db="EMBL/GenBank/DDBJ databases">
        <authorList>
            <person name="Peeters C."/>
        </authorList>
    </citation>
    <scope>NUCLEOTIDE SEQUENCE [LARGE SCALE GENOMIC DNA]</scope>
    <source>
        <strain evidence="12 13">LMG 21510</strain>
    </source>
</reference>
<keyword evidence="13" id="KW-1185">Reference proteome</keyword>
<evidence type="ECO:0000256" key="2">
    <source>
        <dbReference type="ARBA" id="ARBA00012387"/>
    </source>
</evidence>
<comment type="catalytic activity">
    <reaction evidence="7">
        <text>alpha-D-mannose 1-phosphate + GTP + H(+) = GDP-alpha-D-mannose + diphosphate</text>
        <dbReference type="Rhea" id="RHEA:15229"/>
        <dbReference type="ChEBI" id="CHEBI:15378"/>
        <dbReference type="ChEBI" id="CHEBI:33019"/>
        <dbReference type="ChEBI" id="CHEBI:37565"/>
        <dbReference type="ChEBI" id="CHEBI:57527"/>
        <dbReference type="ChEBI" id="CHEBI:58409"/>
        <dbReference type="EC" id="2.7.7.13"/>
    </reaction>
</comment>
<comment type="caution">
    <text evidence="12">The sequence shown here is derived from an EMBL/GenBank/DDBJ whole genome shotgun (WGS) entry which is preliminary data.</text>
</comment>
<proteinExistence type="inferred from homology"/>
<accession>A0ABM8XCH7</accession>
<dbReference type="InterPro" id="IPR054566">
    <property type="entry name" value="ManC/GMP-like_b-helix"/>
</dbReference>
<dbReference type="SUPFAM" id="SSF51182">
    <property type="entry name" value="RmlC-like cupins"/>
    <property type="match status" value="1"/>
</dbReference>
<dbReference type="NCBIfam" id="TIGR01479">
    <property type="entry name" value="GMP_PMI"/>
    <property type="match status" value="1"/>
</dbReference>
<dbReference type="InterPro" id="IPR014710">
    <property type="entry name" value="RmlC-like_jellyroll"/>
</dbReference>
<gene>
    <name evidence="12" type="primary">algA_2</name>
    <name evidence="12" type="ORF">LMG21510_03392</name>
</gene>
<dbReference type="Gene3D" id="3.90.550.10">
    <property type="entry name" value="Spore Coat Polysaccharide Biosynthesis Protein SpsA, Chain A"/>
    <property type="match status" value="1"/>
</dbReference>
<dbReference type="PANTHER" id="PTHR46390">
    <property type="entry name" value="MANNOSE-1-PHOSPHATE GUANYLYLTRANSFERASE"/>
    <property type="match status" value="1"/>
</dbReference>
<dbReference type="EC" id="2.7.7.13" evidence="2"/>
<evidence type="ECO:0000313" key="13">
    <source>
        <dbReference type="Proteomes" id="UP000721236"/>
    </source>
</evidence>
<name>A0ABM8XCH7_9BURK</name>
<dbReference type="InterPro" id="IPR001538">
    <property type="entry name" value="Man6P_isomerase-2_C"/>
</dbReference>
<protein>
    <recommendedName>
        <fullName evidence="2">mannose-1-phosphate guanylyltransferase</fullName>
        <ecNumber evidence="2">2.7.7.13</ecNumber>
    </recommendedName>
</protein>
<dbReference type="InterPro" id="IPR006375">
    <property type="entry name" value="Man1P_GuaTrfase/Man6P_Isoase"/>
</dbReference>
<dbReference type="Proteomes" id="UP000721236">
    <property type="component" value="Unassembled WGS sequence"/>
</dbReference>
<evidence type="ECO:0000256" key="4">
    <source>
        <dbReference type="ARBA" id="ARBA00022695"/>
    </source>
</evidence>
<dbReference type="SUPFAM" id="SSF53448">
    <property type="entry name" value="Nucleotide-diphospho-sugar transferases"/>
    <property type="match status" value="1"/>
</dbReference>
<dbReference type="EMBL" id="CAJZAH010000003">
    <property type="protein sequence ID" value="CAG9177781.1"/>
    <property type="molecule type" value="Genomic_DNA"/>
</dbReference>
<sequence>MLLPMSLPHALGTTVSDHYAIILCGGSGTRLWPLSRAQRPKHLLCLNGEKSLLQQTARRLLQHVSARNILTVTHEDQKFEVKGQLGEVSPDLPASVLCEPAACNTLPAIARAVAQVHARDPEGLIGVFPSDHAIQDDDSFLSCWRAAEASARQGFLTLLGITPTEPATGYGYIRCGEVLQVEGDRDIRKVREFVEKPDRSTAERFVADGYLWNGGIFVFRAREFMALLERHQPELHSLIASLDDTNVADVYDRLPKVSIDYGLAEKAENVAVVPANFGWSDLGSWDSIYQTHEKDAAGNTARGDVMLMDTRDSIVWSSRGVLAAVGLRDVAVIQTDDATLVCDRSRTEDVKHLVADLSRSFPAVTECHLTVHRPWGTYTVLEEGPNFKIKRIVVNPGAKLSMQMHRHRSEHWVVIAGIAEITNGETTSSLRENESTYIPKNTRHRLENHQSVALQIIEVQCGDYVGEDDIIRFEDTYGRTN</sequence>
<feature type="domain" description="Mannose-6-phosphate isomerase type II C-terminal" evidence="10">
    <location>
        <begin position="365"/>
        <end position="475"/>
    </location>
</feature>
<organism evidence="12 13">
    <name type="scientific">Cupriavidus respiraculi</name>
    <dbReference type="NCBI Taxonomy" id="195930"/>
    <lineage>
        <taxon>Bacteria</taxon>
        <taxon>Pseudomonadati</taxon>
        <taxon>Pseudomonadota</taxon>
        <taxon>Betaproteobacteria</taxon>
        <taxon>Burkholderiales</taxon>
        <taxon>Burkholderiaceae</taxon>
        <taxon>Cupriavidus</taxon>
    </lineage>
</organism>
<keyword evidence="4" id="KW-0548">Nucleotidyltransferase</keyword>
<dbReference type="InterPro" id="IPR051161">
    <property type="entry name" value="Mannose-6P_isomerase_type2"/>
</dbReference>
<evidence type="ECO:0000256" key="8">
    <source>
        <dbReference type="RuleBase" id="RU004190"/>
    </source>
</evidence>
<feature type="domain" description="MannoseP isomerase/GMP-like beta-helix" evidence="11">
    <location>
        <begin position="303"/>
        <end position="357"/>
    </location>
</feature>
<evidence type="ECO:0000259" key="9">
    <source>
        <dbReference type="Pfam" id="PF00483"/>
    </source>
</evidence>
<dbReference type="Gene3D" id="2.60.120.10">
    <property type="entry name" value="Jelly Rolls"/>
    <property type="match status" value="1"/>
</dbReference>
<dbReference type="Pfam" id="PF01050">
    <property type="entry name" value="MannoseP_isomer"/>
    <property type="match status" value="1"/>
</dbReference>
<keyword evidence="6" id="KW-0342">GTP-binding</keyword>